<comment type="similarity">
    <text evidence="4 11">Belongs to the glycosyl hydrolase 10 (cellulase F) family.</text>
</comment>
<reference evidence="15" key="1">
    <citation type="submission" date="2023-02" db="EMBL/GenBank/DDBJ databases">
        <authorList>
            <person name="Palmer J.M."/>
        </authorList>
    </citation>
    <scope>NUCLEOTIDE SEQUENCE</scope>
    <source>
        <strain evidence="15">FW57</strain>
    </source>
</reference>
<evidence type="ECO:0000313" key="15">
    <source>
        <dbReference type="EMBL" id="KAG7284742.1"/>
    </source>
</evidence>
<feature type="region of interest" description="Disordered" evidence="12">
    <location>
        <begin position="348"/>
        <end position="375"/>
    </location>
</feature>
<proteinExistence type="inferred from homology"/>
<sequence>MARLNRALRIASGLLAGAAAVVTAQNATQAVPQNATQADGLHSLMVKAGKLYFGTAADVNSFNDTQYMAIMSNKSDFGMITADNSFTWVGIEPTQGQFSYTNADQVAETATSNGQMMRCHALAWHKALPSWAHISNVVTHFKGLCYAWDVVNEAVDDYHAPGYRESVFYKTIGRAYIALAFSAAAAADENAKLYYNDYNLENSPEKADAVVKIVTDVQALGIKIDGVGLEGHQVVGATPNRTSLADTLRKFAALGLEVAWTEIEIRHTQLPANESALAQQARDYAAMVGACLDVRECVGVTVWQFTDRYNWVPQSFQTEGDACLWSKDYQRRPAYDAIVELLRATIRNGTSPAKTPPARPTPAAKSAAGRLSNTSEELVRLMAE</sequence>
<protein>
    <recommendedName>
        <fullName evidence="11">Beta-xylanase</fullName>
        <ecNumber evidence="11">3.2.1.8</ecNumber>
    </recommendedName>
</protein>
<accession>A0AAD4ENX5</accession>
<evidence type="ECO:0000256" key="10">
    <source>
        <dbReference type="ARBA" id="ARBA00023326"/>
    </source>
</evidence>
<evidence type="ECO:0000313" key="16">
    <source>
        <dbReference type="Proteomes" id="UP001197093"/>
    </source>
</evidence>
<evidence type="ECO:0000256" key="13">
    <source>
        <dbReference type="SAM" id="SignalP"/>
    </source>
</evidence>
<keyword evidence="5" id="KW-0964">Secreted</keyword>
<keyword evidence="13" id="KW-0732">Signal</keyword>
<evidence type="ECO:0000256" key="7">
    <source>
        <dbReference type="ARBA" id="ARBA00022801"/>
    </source>
</evidence>
<dbReference type="InterPro" id="IPR017853">
    <property type="entry name" value="GH"/>
</dbReference>
<comment type="catalytic activity">
    <reaction evidence="1 11">
        <text>Endohydrolysis of (1-&gt;4)-beta-D-xylosidic linkages in xylans.</text>
        <dbReference type="EC" id="3.2.1.8"/>
    </reaction>
</comment>
<comment type="caution">
    <text evidence="15">The sequence shown here is derived from an EMBL/GenBank/DDBJ whole genome shotgun (WGS) entry which is preliminary data.</text>
</comment>
<dbReference type="Gene3D" id="3.20.20.80">
    <property type="entry name" value="Glycosidases"/>
    <property type="match status" value="1"/>
</dbReference>
<feature type="domain" description="GH10" evidence="14">
    <location>
        <begin position="35"/>
        <end position="341"/>
    </location>
</feature>
<dbReference type="GO" id="GO:0031176">
    <property type="term" value="F:endo-1,4-beta-xylanase activity"/>
    <property type="evidence" value="ECO:0007669"/>
    <property type="project" value="UniProtKB-EC"/>
</dbReference>
<dbReference type="SMART" id="SM00633">
    <property type="entry name" value="Glyco_10"/>
    <property type="match status" value="1"/>
</dbReference>
<dbReference type="InterPro" id="IPR001000">
    <property type="entry name" value="GH10_dom"/>
</dbReference>
<dbReference type="Pfam" id="PF00331">
    <property type="entry name" value="Glyco_hydro_10"/>
    <property type="match status" value="1"/>
</dbReference>
<evidence type="ECO:0000256" key="4">
    <source>
        <dbReference type="ARBA" id="ARBA00007495"/>
    </source>
</evidence>
<dbReference type="PROSITE" id="PS51760">
    <property type="entry name" value="GH10_2"/>
    <property type="match status" value="1"/>
</dbReference>
<name>A0AAD4ENX5_9PEZI</name>
<gene>
    <name evidence="15" type="ORF">NEMBOFW57_009353</name>
</gene>
<keyword evidence="16" id="KW-1185">Reference proteome</keyword>
<evidence type="ECO:0000256" key="5">
    <source>
        <dbReference type="ARBA" id="ARBA00022525"/>
    </source>
</evidence>
<keyword evidence="6" id="KW-0858">Xylan degradation</keyword>
<evidence type="ECO:0000256" key="6">
    <source>
        <dbReference type="ARBA" id="ARBA00022651"/>
    </source>
</evidence>
<feature type="chain" id="PRO_5042194790" description="Beta-xylanase" evidence="13">
    <location>
        <begin position="25"/>
        <end position="384"/>
    </location>
</feature>
<keyword evidence="9 11" id="KW-0326">Glycosidase</keyword>
<dbReference type="InterPro" id="IPR044846">
    <property type="entry name" value="GH10"/>
</dbReference>
<keyword evidence="7 11" id="KW-0378">Hydrolase</keyword>
<dbReference type="AlphaFoldDB" id="A0AAD4ENX5"/>
<dbReference type="GO" id="GO:0005576">
    <property type="term" value="C:extracellular region"/>
    <property type="evidence" value="ECO:0007669"/>
    <property type="project" value="UniProtKB-SubCell"/>
</dbReference>
<evidence type="ECO:0000256" key="8">
    <source>
        <dbReference type="ARBA" id="ARBA00023277"/>
    </source>
</evidence>
<organism evidence="15 16">
    <name type="scientific">Staphylotrichum longicolle</name>
    <dbReference type="NCBI Taxonomy" id="669026"/>
    <lineage>
        <taxon>Eukaryota</taxon>
        <taxon>Fungi</taxon>
        <taxon>Dikarya</taxon>
        <taxon>Ascomycota</taxon>
        <taxon>Pezizomycotina</taxon>
        <taxon>Sordariomycetes</taxon>
        <taxon>Sordariomycetidae</taxon>
        <taxon>Sordariales</taxon>
        <taxon>Chaetomiaceae</taxon>
        <taxon>Staphylotrichum</taxon>
    </lineage>
</organism>
<evidence type="ECO:0000256" key="3">
    <source>
        <dbReference type="ARBA" id="ARBA00004851"/>
    </source>
</evidence>
<dbReference type="EMBL" id="JAHCVI010000005">
    <property type="protein sequence ID" value="KAG7284742.1"/>
    <property type="molecule type" value="Genomic_DNA"/>
</dbReference>
<dbReference type="GO" id="GO:0045493">
    <property type="term" value="P:xylan catabolic process"/>
    <property type="evidence" value="ECO:0007669"/>
    <property type="project" value="UniProtKB-KW"/>
</dbReference>
<keyword evidence="10 11" id="KW-0624">Polysaccharide degradation</keyword>
<evidence type="ECO:0000256" key="2">
    <source>
        <dbReference type="ARBA" id="ARBA00004613"/>
    </source>
</evidence>
<dbReference type="Proteomes" id="UP001197093">
    <property type="component" value="Unassembled WGS sequence"/>
</dbReference>
<evidence type="ECO:0000256" key="1">
    <source>
        <dbReference type="ARBA" id="ARBA00000681"/>
    </source>
</evidence>
<evidence type="ECO:0000259" key="14">
    <source>
        <dbReference type="PROSITE" id="PS51760"/>
    </source>
</evidence>
<comment type="subcellular location">
    <subcellularLocation>
        <location evidence="2">Secreted</location>
    </subcellularLocation>
</comment>
<dbReference type="SUPFAM" id="SSF51445">
    <property type="entry name" value="(Trans)glycosidases"/>
    <property type="match status" value="1"/>
</dbReference>
<dbReference type="PANTHER" id="PTHR31490">
    <property type="entry name" value="GLYCOSYL HYDROLASE"/>
    <property type="match status" value="1"/>
</dbReference>
<comment type="pathway">
    <text evidence="3">Glycan degradation; xylan degradation.</text>
</comment>
<dbReference type="PANTHER" id="PTHR31490:SF35">
    <property type="entry name" value="ENDO-1,4-BETA-XYLANASE"/>
    <property type="match status" value="1"/>
</dbReference>
<evidence type="ECO:0000256" key="12">
    <source>
        <dbReference type="SAM" id="MobiDB-lite"/>
    </source>
</evidence>
<dbReference type="PRINTS" id="PR00134">
    <property type="entry name" value="GLHYDRLASE10"/>
</dbReference>
<evidence type="ECO:0000256" key="9">
    <source>
        <dbReference type="ARBA" id="ARBA00023295"/>
    </source>
</evidence>
<evidence type="ECO:0000256" key="11">
    <source>
        <dbReference type="RuleBase" id="RU361174"/>
    </source>
</evidence>
<feature type="signal peptide" evidence="13">
    <location>
        <begin position="1"/>
        <end position="24"/>
    </location>
</feature>
<dbReference type="EC" id="3.2.1.8" evidence="11"/>
<keyword evidence="8 11" id="KW-0119">Carbohydrate metabolism</keyword>